<dbReference type="AlphaFoldDB" id="K5E152"/>
<reference evidence="1 2" key="1">
    <citation type="journal article" date="2013" name="Mar. Genomics">
        <title>Expression of sulfatases in Rhodopirellula baltica and the diversity of sulfatases in the genus Rhodopirellula.</title>
        <authorList>
            <person name="Wegner C.E."/>
            <person name="Richter-Heitmann T."/>
            <person name="Klindworth A."/>
            <person name="Klockow C."/>
            <person name="Richter M."/>
            <person name="Achstetter T."/>
            <person name="Glockner F.O."/>
            <person name="Harder J."/>
        </authorList>
    </citation>
    <scope>NUCLEOTIDE SEQUENCE [LARGE SCALE GENOMIC DNA]</scope>
    <source>
        <strain evidence="1 2">SH28</strain>
    </source>
</reference>
<dbReference type="Proteomes" id="UP000007993">
    <property type="component" value="Unassembled WGS sequence"/>
</dbReference>
<organism evidence="1 2">
    <name type="scientific">Rhodopirellula baltica SH28</name>
    <dbReference type="NCBI Taxonomy" id="993517"/>
    <lineage>
        <taxon>Bacteria</taxon>
        <taxon>Pseudomonadati</taxon>
        <taxon>Planctomycetota</taxon>
        <taxon>Planctomycetia</taxon>
        <taxon>Pirellulales</taxon>
        <taxon>Pirellulaceae</taxon>
        <taxon>Rhodopirellula</taxon>
    </lineage>
</organism>
<gene>
    <name evidence="1" type="ORF">RBSH_05240</name>
</gene>
<comment type="caution">
    <text evidence="1">The sequence shown here is derived from an EMBL/GenBank/DDBJ whole genome shotgun (WGS) entry which is preliminary data.</text>
</comment>
<dbReference type="EMBL" id="AMCW01000145">
    <property type="protein sequence ID" value="EKJ99485.1"/>
    <property type="molecule type" value="Genomic_DNA"/>
</dbReference>
<name>K5E152_RHOBT</name>
<proteinExistence type="predicted"/>
<sequence length="41" mass="4865">MSAQPNWRAAPLGITFSRLKRQHHRVNRDGLVWWWTPVHSA</sequence>
<accession>K5E152</accession>
<evidence type="ECO:0000313" key="2">
    <source>
        <dbReference type="Proteomes" id="UP000007993"/>
    </source>
</evidence>
<protein>
    <submittedName>
        <fullName evidence="1">Uncharacterized protein</fullName>
    </submittedName>
</protein>
<evidence type="ECO:0000313" key="1">
    <source>
        <dbReference type="EMBL" id="EKJ99485.1"/>
    </source>
</evidence>